<dbReference type="PROSITE" id="PS50217">
    <property type="entry name" value="BZIP"/>
    <property type="match status" value="1"/>
</dbReference>
<dbReference type="Gene3D" id="1.20.5.170">
    <property type="match status" value="1"/>
</dbReference>
<accession>A0ABQ8X9D9</accession>
<evidence type="ECO:0000256" key="1">
    <source>
        <dbReference type="SAM" id="Coils"/>
    </source>
</evidence>
<dbReference type="InterPro" id="IPR004827">
    <property type="entry name" value="bZIP"/>
</dbReference>
<keyword evidence="5" id="KW-1185">Reference proteome</keyword>
<organism evidence="4 5">
    <name type="scientific">Anaeramoeba flamelloides</name>
    <dbReference type="NCBI Taxonomy" id="1746091"/>
    <lineage>
        <taxon>Eukaryota</taxon>
        <taxon>Metamonada</taxon>
        <taxon>Anaeramoebidae</taxon>
        <taxon>Anaeramoeba</taxon>
    </lineage>
</organism>
<proteinExistence type="predicted"/>
<evidence type="ECO:0000313" key="4">
    <source>
        <dbReference type="EMBL" id="KAJ6227849.1"/>
    </source>
</evidence>
<dbReference type="Pfam" id="PF07716">
    <property type="entry name" value="bZIP_2"/>
    <property type="match status" value="1"/>
</dbReference>
<gene>
    <name evidence="4" type="ORF">M0813_09262</name>
</gene>
<dbReference type="SUPFAM" id="SSF57959">
    <property type="entry name" value="Leucine zipper domain"/>
    <property type="match status" value="1"/>
</dbReference>
<protein>
    <submittedName>
        <fullName evidence="4">X-box binding protein</fullName>
    </submittedName>
</protein>
<dbReference type="SMART" id="SM00338">
    <property type="entry name" value="BRLZ"/>
    <property type="match status" value="1"/>
</dbReference>
<feature type="compositionally biased region" description="Basic residues" evidence="2">
    <location>
        <begin position="198"/>
        <end position="232"/>
    </location>
</feature>
<evidence type="ECO:0000313" key="5">
    <source>
        <dbReference type="Proteomes" id="UP001150062"/>
    </source>
</evidence>
<dbReference type="Proteomes" id="UP001150062">
    <property type="component" value="Unassembled WGS sequence"/>
</dbReference>
<feature type="compositionally biased region" description="Polar residues" evidence="2">
    <location>
        <begin position="188"/>
        <end position="197"/>
    </location>
</feature>
<feature type="domain" description="BZIP" evidence="3">
    <location>
        <begin position="273"/>
        <end position="336"/>
    </location>
</feature>
<reference evidence="4" key="1">
    <citation type="submission" date="2022-08" db="EMBL/GenBank/DDBJ databases">
        <title>Novel sulfate-reducing endosymbionts in the free-living metamonad Anaeramoeba.</title>
        <authorList>
            <person name="Jerlstrom-Hultqvist J."/>
            <person name="Cepicka I."/>
            <person name="Gallot-Lavallee L."/>
            <person name="Salas-Leiva D."/>
            <person name="Curtis B.A."/>
            <person name="Zahonova K."/>
            <person name="Pipaliya S."/>
            <person name="Dacks J."/>
            <person name="Roger A.J."/>
        </authorList>
    </citation>
    <scope>NUCLEOTIDE SEQUENCE</scope>
    <source>
        <strain evidence="4">Schooner1</strain>
    </source>
</reference>
<dbReference type="EMBL" id="JAOAOG010000331">
    <property type="protein sequence ID" value="KAJ6227849.1"/>
    <property type="molecule type" value="Genomic_DNA"/>
</dbReference>
<sequence>MNDFLGDYFSSTSTDKNIWEDNQEFEENFLGSCSNSNREPFIDPIFNDNSNFFDLNQLLTFDTFINVSEPEEECEPILKTQYLTNENFNFDQNLQNPLKFVKNEKQEEKEIEKEKEIKKEKEIEKEKKIEKEKEKEKEKESIKKIEIENRKETEEFFSTNGAPNLFSNKKPLPNINNHNQKRKRKHSPSNNNQFQTSKQKKFLSKNPKLSKSKINKYKKKIQKPKSQKRSTNKRNLNINRKKKTTITNTFFSHTGLDLVGKMTYKQLHSLTNEEKEVRKVLKNRLAAKLSSERTKIKVIDLGNQVSDLTNKNEKLREKITHFKKERDTLLEKSNQLERELKELEQTIPIQTKPRSSGLFGSIRNTIERLTKIPSTKNQNEEMFLPSTFNFMDKKWGTIKKKLVQNTNNRTGFAMMVVILAITFFFGNEMIFGSSTSLSIPFFSDGADYSRNLKGLSYLKDTALKKLGNSANSGIILIEEISNTNNDKTDDLMDPHHFPDDNIQLNSGVELEPELDPENEMKIKSEKTIETIKAPIPEENTNANHDKKIINT</sequence>
<feature type="region of interest" description="Disordered" evidence="2">
    <location>
        <begin position="154"/>
        <end position="241"/>
    </location>
</feature>
<dbReference type="InterPro" id="IPR046347">
    <property type="entry name" value="bZIP_sf"/>
</dbReference>
<name>A0ABQ8X9D9_9EUKA</name>
<feature type="compositionally biased region" description="Polar residues" evidence="2">
    <location>
        <begin position="156"/>
        <end position="167"/>
    </location>
</feature>
<comment type="caution">
    <text evidence="4">The sequence shown here is derived from an EMBL/GenBank/DDBJ whole genome shotgun (WGS) entry which is preliminary data.</text>
</comment>
<keyword evidence="1" id="KW-0175">Coiled coil</keyword>
<evidence type="ECO:0000259" key="3">
    <source>
        <dbReference type="PROSITE" id="PS50217"/>
    </source>
</evidence>
<evidence type="ECO:0000256" key="2">
    <source>
        <dbReference type="SAM" id="MobiDB-lite"/>
    </source>
</evidence>
<feature type="coiled-coil region" evidence="1">
    <location>
        <begin position="298"/>
        <end position="346"/>
    </location>
</feature>